<dbReference type="EMBL" id="BKCJ011805510">
    <property type="protein sequence ID" value="GFD54405.1"/>
    <property type="molecule type" value="Genomic_DNA"/>
</dbReference>
<protein>
    <submittedName>
        <fullName evidence="2">Uncharacterized protein</fullName>
    </submittedName>
</protein>
<sequence length="65" mass="6360">ENIHGVNVNASVDGGVKSSGNGGAQIPKANIAATPTFSPTGLEFPTGIHSPASANEETSSASNVP</sequence>
<feature type="compositionally biased region" description="Low complexity" evidence="1">
    <location>
        <begin position="50"/>
        <end position="65"/>
    </location>
</feature>
<feature type="non-terminal residue" evidence="2">
    <location>
        <position position="1"/>
    </location>
</feature>
<organism evidence="2">
    <name type="scientific">Tanacetum cinerariifolium</name>
    <name type="common">Dalmatian daisy</name>
    <name type="synonym">Chrysanthemum cinerariifolium</name>
    <dbReference type="NCBI Taxonomy" id="118510"/>
    <lineage>
        <taxon>Eukaryota</taxon>
        <taxon>Viridiplantae</taxon>
        <taxon>Streptophyta</taxon>
        <taxon>Embryophyta</taxon>
        <taxon>Tracheophyta</taxon>
        <taxon>Spermatophyta</taxon>
        <taxon>Magnoliopsida</taxon>
        <taxon>eudicotyledons</taxon>
        <taxon>Gunneridae</taxon>
        <taxon>Pentapetalae</taxon>
        <taxon>asterids</taxon>
        <taxon>campanulids</taxon>
        <taxon>Asterales</taxon>
        <taxon>Asteraceae</taxon>
        <taxon>Asteroideae</taxon>
        <taxon>Anthemideae</taxon>
        <taxon>Anthemidinae</taxon>
        <taxon>Tanacetum</taxon>
    </lineage>
</organism>
<reference evidence="2" key="1">
    <citation type="journal article" date="2019" name="Sci. Rep.">
        <title>Draft genome of Tanacetum cinerariifolium, the natural source of mosquito coil.</title>
        <authorList>
            <person name="Yamashiro T."/>
            <person name="Shiraishi A."/>
            <person name="Satake H."/>
            <person name="Nakayama K."/>
        </authorList>
    </citation>
    <scope>NUCLEOTIDE SEQUENCE</scope>
</reference>
<dbReference type="AlphaFoldDB" id="A0A699X3Q1"/>
<accession>A0A699X3Q1</accession>
<name>A0A699X3Q1_TANCI</name>
<evidence type="ECO:0000313" key="2">
    <source>
        <dbReference type="EMBL" id="GFD54405.1"/>
    </source>
</evidence>
<gene>
    <name evidence="2" type="ORF">Tci_926374</name>
</gene>
<comment type="caution">
    <text evidence="2">The sequence shown here is derived from an EMBL/GenBank/DDBJ whole genome shotgun (WGS) entry which is preliminary data.</text>
</comment>
<proteinExistence type="predicted"/>
<evidence type="ECO:0000256" key="1">
    <source>
        <dbReference type="SAM" id="MobiDB-lite"/>
    </source>
</evidence>
<feature type="non-terminal residue" evidence="2">
    <location>
        <position position="65"/>
    </location>
</feature>
<feature type="region of interest" description="Disordered" evidence="1">
    <location>
        <begin position="1"/>
        <end position="65"/>
    </location>
</feature>